<comment type="caution">
    <text evidence="16">The sequence shown here is derived from an EMBL/GenBank/DDBJ whole genome shotgun (WGS) entry which is preliminary data.</text>
</comment>
<keyword evidence="9" id="KW-0375">Hydrogen ion transport</keyword>
<dbReference type="InterPro" id="IPR046786">
    <property type="entry name" value="MotA_N"/>
</dbReference>
<dbReference type="GO" id="GO:0071978">
    <property type="term" value="P:bacterial-type flagellum-dependent swarming motility"/>
    <property type="evidence" value="ECO:0007669"/>
    <property type="project" value="InterPro"/>
</dbReference>
<sequence>MYIVVGLIVVMASVFGSYVLGGGSLGPLYQPTELLAIGGAALGAFIAANNKKAMIATAKAIKNLKLTTTYNKAYYNDVMVLLFTLLSKSRRDGMMSIEKDIENPKDSPVFSKYPKILKDVVLMDFLTDYFRLIVSGNMDAHELDELMEREIENLEHEAALPSDTLHKVADALPAFGIVAAVMGVVKALTYADASPQEIGEMIAHALVGTFLGILMAYGIFAPLSGRVTRQVDEQMKLLQFARTIIVNSMNGYQPQVAVEFGRKVLHRSERPSALELEDVLKESRKNAPAAEKGAKR</sequence>
<evidence type="ECO:0000256" key="7">
    <source>
        <dbReference type="ARBA" id="ARBA00022692"/>
    </source>
</evidence>
<evidence type="ECO:0000256" key="2">
    <source>
        <dbReference type="ARBA" id="ARBA00008038"/>
    </source>
</evidence>
<evidence type="ECO:0000256" key="10">
    <source>
        <dbReference type="ARBA" id="ARBA00022989"/>
    </source>
</evidence>
<accession>A0A7W7KM87</accession>
<keyword evidence="3" id="KW-0813">Transport</keyword>
<keyword evidence="7 13" id="KW-0812">Transmembrane</keyword>
<dbReference type="PANTHER" id="PTHR30433">
    <property type="entry name" value="CHEMOTAXIS PROTEIN MOTA"/>
    <property type="match status" value="1"/>
</dbReference>
<comment type="subcellular location">
    <subcellularLocation>
        <location evidence="1">Cell inner membrane</location>
        <topology evidence="1">Multi-pass membrane protein</topology>
    </subcellularLocation>
</comment>
<evidence type="ECO:0000256" key="13">
    <source>
        <dbReference type="SAM" id="Phobius"/>
    </source>
</evidence>
<evidence type="ECO:0000256" key="4">
    <source>
        <dbReference type="ARBA" id="ARBA00022475"/>
    </source>
</evidence>
<organism evidence="16 17">
    <name type="scientific">Pseudomonas nitroreducens</name>
    <dbReference type="NCBI Taxonomy" id="46680"/>
    <lineage>
        <taxon>Bacteria</taxon>
        <taxon>Pseudomonadati</taxon>
        <taxon>Pseudomonadota</taxon>
        <taxon>Gammaproteobacteria</taxon>
        <taxon>Pseudomonadales</taxon>
        <taxon>Pseudomonadaceae</taxon>
        <taxon>Pseudomonas</taxon>
    </lineage>
</organism>
<dbReference type="InterPro" id="IPR022522">
    <property type="entry name" value="Flagellar_motor_stator_MotA"/>
</dbReference>
<dbReference type="AlphaFoldDB" id="A0A7W7KM87"/>
<dbReference type="PANTHER" id="PTHR30433:SF4">
    <property type="entry name" value="MOTILITY PROTEIN A"/>
    <property type="match status" value="1"/>
</dbReference>
<dbReference type="Proteomes" id="UP000566995">
    <property type="component" value="Unassembled WGS sequence"/>
</dbReference>
<evidence type="ECO:0000313" key="17">
    <source>
        <dbReference type="Proteomes" id="UP000566995"/>
    </source>
</evidence>
<evidence type="ECO:0000259" key="14">
    <source>
        <dbReference type="Pfam" id="PF01618"/>
    </source>
</evidence>
<evidence type="ECO:0000256" key="1">
    <source>
        <dbReference type="ARBA" id="ARBA00004429"/>
    </source>
</evidence>
<gene>
    <name evidence="16" type="ORF">HNP46_004288</name>
</gene>
<evidence type="ECO:0000313" key="16">
    <source>
        <dbReference type="EMBL" id="MBB4865407.1"/>
    </source>
</evidence>
<dbReference type="Pfam" id="PF20560">
    <property type="entry name" value="MotA_N"/>
    <property type="match status" value="1"/>
</dbReference>
<keyword evidence="6" id="KW-0997">Cell inner membrane</keyword>
<evidence type="ECO:0000256" key="3">
    <source>
        <dbReference type="ARBA" id="ARBA00022448"/>
    </source>
</evidence>
<proteinExistence type="inferred from homology"/>
<name>A0A7W7KM87_PSENT</name>
<keyword evidence="11" id="KW-0406">Ion transport</keyword>
<dbReference type="GO" id="GO:1902600">
    <property type="term" value="P:proton transmembrane transport"/>
    <property type="evidence" value="ECO:0007669"/>
    <property type="project" value="UniProtKB-KW"/>
</dbReference>
<evidence type="ECO:0000256" key="5">
    <source>
        <dbReference type="ARBA" id="ARBA00022500"/>
    </source>
</evidence>
<feature type="transmembrane region" description="Helical" evidence="13">
    <location>
        <begin position="32"/>
        <end position="49"/>
    </location>
</feature>
<dbReference type="InterPro" id="IPR000540">
    <property type="entry name" value="Flag_MotA_CS"/>
</dbReference>
<dbReference type="InterPro" id="IPR002898">
    <property type="entry name" value="MotA_ExbB_proton_chnl"/>
</dbReference>
<dbReference type="EMBL" id="JACHLI010000018">
    <property type="protein sequence ID" value="MBB4865407.1"/>
    <property type="molecule type" value="Genomic_DNA"/>
</dbReference>
<dbReference type="GO" id="GO:0006935">
    <property type="term" value="P:chemotaxis"/>
    <property type="evidence" value="ECO:0007669"/>
    <property type="project" value="UniProtKB-KW"/>
</dbReference>
<keyword evidence="12 13" id="KW-0472">Membrane</keyword>
<feature type="transmembrane region" description="Helical" evidence="13">
    <location>
        <begin position="171"/>
        <end position="189"/>
    </location>
</feature>
<dbReference type="NCBIfam" id="TIGR03818">
    <property type="entry name" value="MotA1"/>
    <property type="match status" value="1"/>
</dbReference>
<dbReference type="PROSITE" id="PS01307">
    <property type="entry name" value="MOTA"/>
    <property type="match status" value="1"/>
</dbReference>
<keyword evidence="8" id="KW-0283">Flagellar rotation</keyword>
<dbReference type="Pfam" id="PF01618">
    <property type="entry name" value="MotA_ExbB"/>
    <property type="match status" value="1"/>
</dbReference>
<dbReference type="GO" id="GO:0005886">
    <property type="term" value="C:plasma membrane"/>
    <property type="evidence" value="ECO:0007669"/>
    <property type="project" value="UniProtKB-SubCell"/>
</dbReference>
<keyword evidence="5" id="KW-0145">Chemotaxis</keyword>
<comment type="similarity">
    <text evidence="2">Belongs to the MotA family.</text>
</comment>
<evidence type="ECO:0000256" key="9">
    <source>
        <dbReference type="ARBA" id="ARBA00022781"/>
    </source>
</evidence>
<dbReference type="InterPro" id="IPR047055">
    <property type="entry name" value="MotA-like"/>
</dbReference>
<evidence type="ECO:0000256" key="6">
    <source>
        <dbReference type="ARBA" id="ARBA00022519"/>
    </source>
</evidence>
<keyword evidence="4" id="KW-1003">Cell membrane</keyword>
<evidence type="ECO:0000256" key="11">
    <source>
        <dbReference type="ARBA" id="ARBA00023065"/>
    </source>
</evidence>
<evidence type="ECO:0000259" key="15">
    <source>
        <dbReference type="Pfam" id="PF20560"/>
    </source>
</evidence>
<evidence type="ECO:0000256" key="8">
    <source>
        <dbReference type="ARBA" id="ARBA00022779"/>
    </source>
</evidence>
<evidence type="ECO:0000256" key="12">
    <source>
        <dbReference type="ARBA" id="ARBA00023136"/>
    </source>
</evidence>
<feature type="domain" description="MotA/TolQ/ExbB proton channel" evidence="14">
    <location>
        <begin position="128"/>
        <end position="238"/>
    </location>
</feature>
<feature type="transmembrane region" description="Helical" evidence="13">
    <location>
        <begin position="201"/>
        <end position="220"/>
    </location>
</feature>
<protein>
    <submittedName>
        <fullName evidence="16">Chemotaxis protein MotA</fullName>
    </submittedName>
</protein>
<keyword evidence="10 13" id="KW-1133">Transmembrane helix</keyword>
<reference evidence="16 17" key="1">
    <citation type="submission" date="2020-08" db="EMBL/GenBank/DDBJ databases">
        <title>Functional genomics of gut bacteria from endangered species of beetles.</title>
        <authorList>
            <person name="Carlos-Shanley C."/>
        </authorList>
    </citation>
    <scope>NUCLEOTIDE SEQUENCE [LARGE SCALE GENOMIC DNA]</scope>
    <source>
        <strain evidence="16 17">S00179</strain>
    </source>
</reference>
<dbReference type="RefSeq" id="WP_184592861.1">
    <property type="nucleotide sequence ID" value="NZ_JACHLI010000018.1"/>
</dbReference>
<feature type="domain" description="Motility protein A N-terminal" evidence="15">
    <location>
        <begin position="4"/>
        <end position="93"/>
    </location>
</feature>